<name>A0A1R7QA27_ACIJO</name>
<organism evidence="2 3">
    <name type="scientific">Acinetobacter johnsonii</name>
    <dbReference type="NCBI Taxonomy" id="40214"/>
    <lineage>
        <taxon>Bacteria</taxon>
        <taxon>Pseudomonadati</taxon>
        <taxon>Pseudomonadota</taxon>
        <taxon>Gammaproteobacteria</taxon>
        <taxon>Moraxellales</taxon>
        <taxon>Moraxellaceae</taxon>
        <taxon>Acinetobacter</taxon>
    </lineage>
</organism>
<evidence type="ECO:0000313" key="2">
    <source>
        <dbReference type="EMBL" id="SJX21109.1"/>
    </source>
</evidence>
<gene>
    <name evidence="2" type="ORF">ACNJC6_00718</name>
</gene>
<keyword evidence="1" id="KW-0812">Transmembrane</keyword>
<evidence type="ECO:0000313" key="3">
    <source>
        <dbReference type="Proteomes" id="UP000196240"/>
    </source>
</evidence>
<sequence>MSFDHQAFPNSTPLEHVASVNQLEQDRALFVGAKYESYYQAQFEKITPKKQYAGFNIAAFFLGVVWLFYRKMYSYGFMAIGLIVVIGMVEILLGIESSGANIGLAVAFGMFGNTLYKHHVDQQIAKIRQFGNSNVNTELENRGGTNLIAGSILLVMWLGVVALAISAS</sequence>
<dbReference type="InterPro" id="IPR024399">
    <property type="entry name" value="DUF2628"/>
</dbReference>
<feature type="transmembrane region" description="Helical" evidence="1">
    <location>
        <begin position="147"/>
        <end position="167"/>
    </location>
</feature>
<proteinExistence type="predicted"/>
<keyword evidence="1" id="KW-0472">Membrane</keyword>
<dbReference type="Proteomes" id="UP000196240">
    <property type="component" value="Unassembled WGS sequence"/>
</dbReference>
<dbReference type="RefSeq" id="WP_087011309.1">
    <property type="nucleotide sequence ID" value="NZ_FUUY01000002.1"/>
</dbReference>
<feature type="transmembrane region" description="Helical" evidence="1">
    <location>
        <begin position="75"/>
        <end position="95"/>
    </location>
</feature>
<evidence type="ECO:0000256" key="1">
    <source>
        <dbReference type="SAM" id="Phobius"/>
    </source>
</evidence>
<keyword evidence="1" id="KW-1133">Transmembrane helix</keyword>
<dbReference type="Pfam" id="PF10947">
    <property type="entry name" value="DUF2628"/>
    <property type="match status" value="1"/>
</dbReference>
<evidence type="ECO:0008006" key="4">
    <source>
        <dbReference type="Google" id="ProtNLM"/>
    </source>
</evidence>
<accession>A0A1R7QA27</accession>
<dbReference type="AlphaFoldDB" id="A0A1R7QA27"/>
<dbReference type="EMBL" id="FUUY01000002">
    <property type="protein sequence ID" value="SJX21109.1"/>
    <property type="molecule type" value="Genomic_DNA"/>
</dbReference>
<protein>
    <recommendedName>
        <fullName evidence="4">DUF2628 domain-containing protein</fullName>
    </recommendedName>
</protein>
<feature type="transmembrane region" description="Helical" evidence="1">
    <location>
        <begin position="52"/>
        <end position="69"/>
    </location>
</feature>
<reference evidence="2 3" key="1">
    <citation type="submission" date="2017-02" db="EMBL/GenBank/DDBJ databases">
        <authorList>
            <person name="Peterson S.W."/>
        </authorList>
    </citation>
    <scope>NUCLEOTIDE SEQUENCE [LARGE SCALE GENOMIC DNA]</scope>
    <source>
        <strain evidence="2">C6</strain>
    </source>
</reference>